<dbReference type="Pfam" id="PF08953">
    <property type="entry name" value="DUF1899"/>
    <property type="match status" value="2"/>
</dbReference>
<evidence type="ECO:0000256" key="5">
    <source>
        <dbReference type="ARBA" id="ARBA00022737"/>
    </source>
</evidence>
<evidence type="ECO:0000313" key="13">
    <source>
        <dbReference type="Proteomes" id="UP001149090"/>
    </source>
</evidence>
<dbReference type="InterPro" id="IPR020472">
    <property type="entry name" value="WD40_PAC1"/>
</dbReference>
<feature type="compositionally biased region" description="Basic and acidic residues" evidence="10">
    <location>
        <begin position="870"/>
        <end position="888"/>
    </location>
</feature>
<gene>
    <name evidence="12" type="ORF">M0811_12920</name>
</gene>
<dbReference type="EMBL" id="JAPDFW010000127">
    <property type="protein sequence ID" value="KAJ5067470.1"/>
    <property type="molecule type" value="Genomic_DNA"/>
</dbReference>
<dbReference type="InterPro" id="IPR015943">
    <property type="entry name" value="WD40/YVTN_repeat-like_dom_sf"/>
</dbReference>
<sequence length="926" mass="104202">MAFRVSKFRHVYGTACKPEERYSDLSVSSKETTSNTITVSTKFFAIPAYSVSGGNVIVHSLEKVGRGTKAHPVIQGHTSYVTDMTFSPFDDNLLFTSSDDATIKIWRIPDEGLTSNISDCEMKLVGHKKRILTIKHNPTSKDILASGSLDQTMKIWDIEEGKEVSTIENIFGGEVEEIDWNWDGSQVVSVCKDTKVRIFDPRTQSEMIEGKTHVGTKSRRVCWLGNSTKFITTGFGRGVREYSIFDSRSMEKPLTNTILDSSTSILMPFFDNDSSLLFLAGKSEGTIRAMEILDSDPYCLSATAFQEGNLPQKGLAMLPKRAVDVTKTEIVKFFKVTPRFIESISFQIPRKTTSYFAKELYPDTKGPEPSQSGKEWQEGQNKEPILISLEPTNLTTDGAFIQEEPKEENQNQNDDDIKIDYSIKSKEEKKPAKKWVSPYELKKEEEAKKRGDTNEDKEIKIQRRDSPVQVVRQSLVRHTFITPGKTSEQFFGLKLQNIRPVQTNSIDVNEKFFATPLAGIGGNVGVFDVNKFGRIKPNHPIIRGHSGAITDLCFSPHKKNLLATASEDGHVKLWTIPENGLTTDLNDSTVDLSGHKQKITLIKFHPLAENVLVSNSADCTIKLWDIEKNDPVVSLSHHNDVLTSLEFNYEGLLVATLSLDNQLRIFDPRTENIENQTNAHESVKGSRLCWLGDTGFILTAGYSKTSSREVMLHDLRNFSSPLKKITIDQSAGILMPFFDPGSNVIFLAGKGDGNIKLYELQQDEKTIHYLSDYRSSSPQVGVAAFPLSARDFAQVEIARFVKLMENSIVILHAKIPRTRAEFFQDDLFPPVYYTDKSLLSAQEYFEGSDAQISKVDFCPNGMTKLSDAPQQEKKKGKYSFEVESKQEKELTRDLVLQKMYEKIDMYADSSSDEDEKKDDSDDSDWN</sequence>
<evidence type="ECO:0000256" key="3">
    <source>
        <dbReference type="ARBA" id="ARBA00022490"/>
    </source>
</evidence>
<dbReference type="InterPro" id="IPR036322">
    <property type="entry name" value="WD40_repeat_dom_sf"/>
</dbReference>
<evidence type="ECO:0000256" key="1">
    <source>
        <dbReference type="ARBA" id="ARBA00004496"/>
    </source>
</evidence>
<dbReference type="InterPro" id="IPR019775">
    <property type="entry name" value="WD40_repeat_CS"/>
</dbReference>
<feature type="compositionally biased region" description="Acidic residues" evidence="10">
    <location>
        <begin position="910"/>
        <end position="926"/>
    </location>
</feature>
<name>A0A9Q0L8P2_ANAIG</name>
<dbReference type="GO" id="GO:0005737">
    <property type="term" value="C:cytoplasm"/>
    <property type="evidence" value="ECO:0007669"/>
    <property type="project" value="UniProtKB-SubCell"/>
</dbReference>
<evidence type="ECO:0000256" key="8">
    <source>
        <dbReference type="PROSITE-ProRule" id="PRU00221"/>
    </source>
</evidence>
<dbReference type="Gene3D" id="2.130.10.10">
    <property type="entry name" value="YVTN repeat-like/Quinoprotein amine dehydrogenase"/>
    <property type="match status" value="2"/>
</dbReference>
<dbReference type="PANTHER" id="PTHR10856">
    <property type="entry name" value="CORONIN"/>
    <property type="match status" value="1"/>
</dbReference>
<dbReference type="SMART" id="SM01166">
    <property type="entry name" value="DUF1899"/>
    <property type="match status" value="2"/>
</dbReference>
<organism evidence="12 13">
    <name type="scientific">Anaeramoeba ignava</name>
    <name type="common">Anaerobic marine amoeba</name>
    <dbReference type="NCBI Taxonomy" id="1746090"/>
    <lineage>
        <taxon>Eukaryota</taxon>
        <taxon>Metamonada</taxon>
        <taxon>Anaeramoebidae</taxon>
        <taxon>Anaeramoeba</taxon>
    </lineage>
</organism>
<proteinExistence type="inferred from homology"/>
<accession>A0A9Q0L8P2</accession>
<dbReference type="Proteomes" id="UP001149090">
    <property type="component" value="Unassembled WGS sequence"/>
</dbReference>
<feature type="domain" description="DUF1899" evidence="11">
    <location>
        <begin position="1"/>
        <end position="65"/>
    </location>
</feature>
<feature type="repeat" description="WD" evidence="8">
    <location>
        <begin position="74"/>
        <end position="116"/>
    </location>
</feature>
<dbReference type="PROSITE" id="PS00678">
    <property type="entry name" value="WD_REPEATS_1"/>
    <property type="match status" value="1"/>
</dbReference>
<dbReference type="SUPFAM" id="SSF50978">
    <property type="entry name" value="WD40 repeat-like"/>
    <property type="match status" value="2"/>
</dbReference>
<comment type="subcellular location">
    <subcellularLocation>
        <location evidence="1">Cytoplasm</location>
    </subcellularLocation>
</comment>
<dbReference type="InterPro" id="IPR015505">
    <property type="entry name" value="Coronin"/>
</dbReference>
<keyword evidence="7" id="KW-0009">Actin-binding</keyword>
<dbReference type="PROSITE" id="PS50294">
    <property type="entry name" value="WD_REPEATS_REGION"/>
    <property type="match status" value="4"/>
</dbReference>
<protein>
    <recommendedName>
        <fullName evidence="9">Coronin</fullName>
    </recommendedName>
</protein>
<dbReference type="Pfam" id="PF16300">
    <property type="entry name" value="WD40_4"/>
    <property type="match status" value="2"/>
</dbReference>
<dbReference type="InterPro" id="IPR015048">
    <property type="entry name" value="DUF1899"/>
</dbReference>
<dbReference type="OMA" id="TIMYMEV"/>
<evidence type="ECO:0000256" key="2">
    <source>
        <dbReference type="ARBA" id="ARBA00009482"/>
    </source>
</evidence>
<comment type="caution">
    <text evidence="12">The sequence shown here is derived from an EMBL/GenBank/DDBJ whole genome shotgun (WGS) entry which is preliminary data.</text>
</comment>
<dbReference type="SMART" id="SM01167">
    <property type="entry name" value="DUF1900"/>
    <property type="match status" value="2"/>
</dbReference>
<dbReference type="FunFam" id="2.130.10.10:FF:000502">
    <property type="entry name" value="Coronin"/>
    <property type="match status" value="2"/>
</dbReference>
<feature type="region of interest" description="Disordered" evidence="10">
    <location>
        <begin position="863"/>
        <end position="888"/>
    </location>
</feature>
<evidence type="ECO:0000256" key="10">
    <source>
        <dbReference type="SAM" id="MobiDB-lite"/>
    </source>
</evidence>
<comment type="similarity">
    <text evidence="2 9">Belongs to the WD repeat coronin family.</text>
</comment>
<evidence type="ECO:0000256" key="7">
    <source>
        <dbReference type="ARBA" id="ARBA00023203"/>
    </source>
</evidence>
<evidence type="ECO:0000256" key="6">
    <source>
        <dbReference type="ARBA" id="ARBA00023054"/>
    </source>
</evidence>
<keyword evidence="4 8" id="KW-0853">WD repeat</keyword>
<keyword evidence="3" id="KW-0963">Cytoplasm</keyword>
<keyword evidence="5 9" id="KW-0677">Repeat</keyword>
<evidence type="ECO:0000259" key="11">
    <source>
        <dbReference type="SMART" id="SM01166"/>
    </source>
</evidence>
<keyword evidence="6" id="KW-0175">Coiled coil</keyword>
<feature type="repeat" description="WD" evidence="8">
    <location>
        <begin position="542"/>
        <end position="584"/>
    </location>
</feature>
<dbReference type="SMART" id="SM00320">
    <property type="entry name" value="WD40"/>
    <property type="match status" value="8"/>
</dbReference>
<feature type="region of interest" description="Disordered" evidence="10">
    <location>
        <begin position="906"/>
        <end position="926"/>
    </location>
</feature>
<feature type="repeat" description="WD" evidence="8">
    <location>
        <begin position="124"/>
        <end position="166"/>
    </location>
</feature>
<feature type="repeat" description="WD" evidence="8">
    <location>
        <begin position="592"/>
        <end position="634"/>
    </location>
</feature>
<feature type="domain" description="DUF1899" evidence="11">
    <location>
        <begin position="469"/>
        <end position="533"/>
    </location>
</feature>
<evidence type="ECO:0000256" key="4">
    <source>
        <dbReference type="ARBA" id="ARBA00022574"/>
    </source>
</evidence>
<dbReference type="OrthoDB" id="1850764at2759"/>
<dbReference type="AlphaFoldDB" id="A0A9Q0L8P2"/>
<reference evidence="12" key="1">
    <citation type="submission" date="2022-10" db="EMBL/GenBank/DDBJ databases">
        <title>Novel sulphate-reducing endosymbionts in the free-living metamonad Anaeramoeba.</title>
        <authorList>
            <person name="Jerlstrom-Hultqvist J."/>
            <person name="Cepicka I."/>
            <person name="Gallot-Lavallee L."/>
            <person name="Salas-Leiva D."/>
            <person name="Curtis B.A."/>
            <person name="Zahonova K."/>
            <person name="Pipaliya S."/>
            <person name="Dacks J."/>
            <person name="Roger A.J."/>
        </authorList>
    </citation>
    <scope>NUCLEOTIDE SEQUENCE</scope>
    <source>
        <strain evidence="12">BMAN</strain>
    </source>
</reference>
<dbReference type="PANTHER" id="PTHR10856:SF20">
    <property type="entry name" value="CORONIN-7"/>
    <property type="match status" value="1"/>
</dbReference>
<dbReference type="GO" id="GO:0003779">
    <property type="term" value="F:actin binding"/>
    <property type="evidence" value="ECO:0007669"/>
    <property type="project" value="UniProtKB-KW"/>
</dbReference>
<feature type="repeat" description="WD" evidence="8">
    <location>
        <begin position="635"/>
        <end position="676"/>
    </location>
</feature>
<dbReference type="PRINTS" id="PR00320">
    <property type="entry name" value="GPROTEINBRPT"/>
</dbReference>
<dbReference type="Pfam" id="PF00400">
    <property type="entry name" value="WD40"/>
    <property type="match status" value="5"/>
</dbReference>
<evidence type="ECO:0000313" key="12">
    <source>
        <dbReference type="EMBL" id="KAJ5067470.1"/>
    </source>
</evidence>
<feature type="region of interest" description="Disordered" evidence="10">
    <location>
        <begin position="360"/>
        <end position="380"/>
    </location>
</feature>
<dbReference type="InterPro" id="IPR001680">
    <property type="entry name" value="WD40_rpt"/>
</dbReference>
<keyword evidence="13" id="KW-1185">Reference proteome</keyword>
<evidence type="ECO:0000256" key="9">
    <source>
        <dbReference type="RuleBase" id="RU280818"/>
    </source>
</evidence>
<dbReference type="PROSITE" id="PS50082">
    <property type="entry name" value="WD_REPEATS_2"/>
    <property type="match status" value="5"/>
</dbReference>